<keyword evidence="2" id="KW-0539">Nucleus</keyword>
<proteinExistence type="predicted"/>
<name>A0A3D8Q976_9HELO</name>
<dbReference type="AlphaFoldDB" id="A0A3D8Q976"/>
<evidence type="ECO:0000313" key="4">
    <source>
        <dbReference type="Proteomes" id="UP000256328"/>
    </source>
</evidence>
<accession>A0A3D8Q976</accession>
<dbReference type="Pfam" id="PF11951">
    <property type="entry name" value="Fungal_trans_2"/>
    <property type="match status" value="1"/>
</dbReference>
<dbReference type="OrthoDB" id="5213892at2759"/>
<sequence length="302" mass="33898">MAIAIRMFVKAKNDRLRSSRALEAKRRQRFQSQETANSFETNIPVTKSMKYQQDRLLQSLIAVSNPLDAPGLQAISLSLENQDNQGLPPGPVGCEHWIKVLIDDIYTLGIKKSEYSKLDEIGGFQGEASEIQCWVEDGIRVAHQKCVELTAIAPDRSIQPAEAAAYLRRIEVSLVTCLFAHAALLYLHITLHGADAVARPTTKKLVFELIFTFRFIPEHTLLPSLVWPLCIAGCMATTVSERQFFRGTVASSGIDSRSSCMIWRALEIMEICWYRPKSDGMQPGDLAWIEALEELRNSVVIY</sequence>
<dbReference type="PANTHER" id="PTHR37534:SF20">
    <property type="entry name" value="PRO1A C6 ZINK-FINGER PROTEIN"/>
    <property type="match status" value="1"/>
</dbReference>
<evidence type="ECO:0000313" key="3">
    <source>
        <dbReference type="EMBL" id="RDW58395.1"/>
    </source>
</evidence>
<dbReference type="InterPro" id="IPR021858">
    <property type="entry name" value="Fun_TF"/>
</dbReference>
<reference evidence="3 4" key="1">
    <citation type="journal article" date="2018" name="IMA Fungus">
        <title>IMA Genome-F 9: Draft genome sequence of Annulohypoxylon stygium, Aspergillus mulundensis, Berkeleyomyces basicola (syn. Thielaviopsis basicola), Ceratocystis smalleyi, two Cercospora beticola strains, Coleophoma cylindrospora, Fusarium fracticaudum, Phialophora cf. hyalina, and Morchella septimelata.</title>
        <authorList>
            <person name="Wingfield B.D."/>
            <person name="Bills G.F."/>
            <person name="Dong Y."/>
            <person name="Huang W."/>
            <person name="Nel W.J."/>
            <person name="Swalarsk-Parry B.S."/>
            <person name="Vaghefi N."/>
            <person name="Wilken P.M."/>
            <person name="An Z."/>
            <person name="de Beer Z.W."/>
            <person name="De Vos L."/>
            <person name="Chen L."/>
            <person name="Duong T.A."/>
            <person name="Gao Y."/>
            <person name="Hammerbacher A."/>
            <person name="Kikkert J.R."/>
            <person name="Li Y."/>
            <person name="Li H."/>
            <person name="Li K."/>
            <person name="Li Q."/>
            <person name="Liu X."/>
            <person name="Ma X."/>
            <person name="Naidoo K."/>
            <person name="Pethybridge S.J."/>
            <person name="Sun J."/>
            <person name="Steenkamp E.T."/>
            <person name="van der Nest M.A."/>
            <person name="van Wyk S."/>
            <person name="Wingfield M.J."/>
            <person name="Xiong C."/>
            <person name="Yue Q."/>
            <person name="Zhang X."/>
        </authorList>
    </citation>
    <scope>NUCLEOTIDE SEQUENCE [LARGE SCALE GENOMIC DNA]</scope>
    <source>
        <strain evidence="3 4">BP5796</strain>
    </source>
</reference>
<evidence type="ECO:0000256" key="2">
    <source>
        <dbReference type="ARBA" id="ARBA00023242"/>
    </source>
</evidence>
<evidence type="ECO:0000256" key="1">
    <source>
        <dbReference type="ARBA" id="ARBA00004123"/>
    </source>
</evidence>
<keyword evidence="4" id="KW-1185">Reference proteome</keyword>
<dbReference type="GO" id="GO:0005634">
    <property type="term" value="C:nucleus"/>
    <property type="evidence" value="ECO:0007669"/>
    <property type="project" value="UniProtKB-SubCell"/>
</dbReference>
<comment type="caution">
    <text evidence="3">The sequence shown here is derived from an EMBL/GenBank/DDBJ whole genome shotgun (WGS) entry which is preliminary data.</text>
</comment>
<gene>
    <name evidence="3" type="ORF">BP5796_12325</name>
</gene>
<protein>
    <recommendedName>
        <fullName evidence="5">Transcription factor domain-containing protein</fullName>
    </recommendedName>
</protein>
<dbReference type="PANTHER" id="PTHR37534">
    <property type="entry name" value="TRANSCRIPTIONAL ACTIVATOR PROTEIN UGA3"/>
    <property type="match status" value="1"/>
</dbReference>
<dbReference type="Proteomes" id="UP000256328">
    <property type="component" value="Unassembled WGS sequence"/>
</dbReference>
<comment type="subcellular location">
    <subcellularLocation>
        <location evidence="1">Nucleus</location>
    </subcellularLocation>
</comment>
<evidence type="ECO:0008006" key="5">
    <source>
        <dbReference type="Google" id="ProtNLM"/>
    </source>
</evidence>
<organism evidence="3 4">
    <name type="scientific">Coleophoma crateriformis</name>
    <dbReference type="NCBI Taxonomy" id="565419"/>
    <lineage>
        <taxon>Eukaryota</taxon>
        <taxon>Fungi</taxon>
        <taxon>Dikarya</taxon>
        <taxon>Ascomycota</taxon>
        <taxon>Pezizomycotina</taxon>
        <taxon>Leotiomycetes</taxon>
        <taxon>Helotiales</taxon>
        <taxon>Dermateaceae</taxon>
        <taxon>Coleophoma</taxon>
    </lineage>
</organism>
<dbReference type="EMBL" id="PDLN01000021">
    <property type="protein sequence ID" value="RDW58395.1"/>
    <property type="molecule type" value="Genomic_DNA"/>
</dbReference>